<dbReference type="KEGG" id="ege:EM595_1930"/>
<dbReference type="EMBL" id="LN907827">
    <property type="protein sequence ID" value="CUU24164.1"/>
    <property type="molecule type" value="Genomic_DNA"/>
</dbReference>
<gene>
    <name evidence="1" type="ORF">EM595_1930</name>
</gene>
<accession>A0A0U5GM01</accession>
<reference evidence="2" key="1">
    <citation type="submission" date="2015-11" db="EMBL/GenBank/DDBJ databases">
        <authorList>
            <person name="Blom J."/>
        </authorList>
    </citation>
    <scope>NUCLEOTIDE SEQUENCE [LARGE SCALE GENOMIC DNA]</scope>
</reference>
<dbReference type="OrthoDB" id="8688621at2"/>
<keyword evidence="2" id="KW-1185">Reference proteome</keyword>
<sequence>MLWIEQGLYLRVEELTNGPRPLPLLSGFNRDTAYRALGCFNPSETSDAYYILSNDRDEIWFICNRHLRTAFLAPASDAFRLALTHAALLARAAEASPAAVPLHLSR</sequence>
<dbReference type="RefSeq" id="WP_067430926.1">
    <property type="nucleotide sequence ID" value="NZ_JAOSHQ010000001.1"/>
</dbReference>
<organism evidence="1 2">
    <name type="scientific">Duffyella gerundensis</name>
    <dbReference type="NCBI Taxonomy" id="1619313"/>
    <lineage>
        <taxon>Bacteria</taxon>
        <taxon>Pseudomonadati</taxon>
        <taxon>Pseudomonadota</taxon>
        <taxon>Gammaproteobacteria</taxon>
        <taxon>Enterobacterales</taxon>
        <taxon>Erwiniaceae</taxon>
        <taxon>Duffyella</taxon>
    </lineage>
</organism>
<evidence type="ECO:0000313" key="2">
    <source>
        <dbReference type="Proteomes" id="UP000059419"/>
    </source>
</evidence>
<dbReference type="Proteomes" id="UP000059419">
    <property type="component" value="Chromosome 1"/>
</dbReference>
<protein>
    <submittedName>
        <fullName evidence="1">Uncharacterized protein</fullName>
    </submittedName>
</protein>
<evidence type="ECO:0000313" key="1">
    <source>
        <dbReference type="EMBL" id="CUU24164.1"/>
    </source>
</evidence>
<dbReference type="PATRIC" id="fig|1619313.3.peg.2003"/>
<name>A0A0U5GM01_9GAMM</name>
<dbReference type="AlphaFoldDB" id="A0A0U5GM01"/>
<proteinExistence type="predicted"/>